<name>A0ABX7K8M3_9SPHN</name>
<accession>A0ABX7K8M3</accession>
<dbReference type="InterPro" id="IPR020889">
    <property type="entry name" value="LipoPS_assembly_LptD"/>
</dbReference>
<sequence precursor="true">MPPIPTAFVQAAAPRLPYRFASASALVIALFAAPASAQDTTGETTEVLESAAKTTPPPTTAPLTGAERVVQFEAGEVAYDSNGESATATGNVVLRSEQRSVRADTVKWNRKTGLIVANGNVRLVDENGNQLYTDKLELTDTFEAGSMEDVLLALREGGRLAAVHGERMADGTVELDKAAYTGCPVENADGCPKKPSWRITSEKVLYDPKTSDVRFKGAYLELFGMRLLPMPGLSVRTDGSAVSGFLIPEIQFSENNGVQVSGKYYARLADNKDLEAKADLFTDAPPMISGSWRHLTDIGAYQITGYLTTSRRSTNATTGDTERDVRGYLFTNGRFQFDPNWSLDYSIRRASDRTFLRRYDISYDDRLRSLVKLERTGATSFFQLAGYATQSLRLNADQGQVPVALPLIDWRKRIDDPLLGGKIEIRGNSLALMRDAGQNTQRAFAGARWDLRRVTGMGQLVTLTGLVRGDVYHSTDNQLTDTALYRGNPGWETRGVALAALDIQWPFAGRAFGGTQVITPRLQFVASPPIRNLAVPNEDARAVDLEDSNLFALNRFPGYDRVEDGARITYGVDYDLQFPDWRIRSTVGQSYRLSNQRTIVPDGTGLSEQVSDFVGRTEVRYKDFVKLTHRFRLDKDNLAVRRNELDATVGSSKTYLEVGYLRLNRDISSTIEDLRDREELRAATRIAFARYWSVFGSGVFNLTDREEDPTLTSSGFDPVRTRLGVAYEDECLELGLTWRRDYVDTGDARRGNTFQLYFALRGLGFR</sequence>
<dbReference type="RefSeq" id="WP_205440920.1">
    <property type="nucleotide sequence ID" value="NZ_CP061510.1"/>
</dbReference>
<reference evidence="3 4" key="1">
    <citation type="submission" date="2020-09" db="EMBL/GenBank/DDBJ databases">
        <title>Complete genome sequence of altererythrobacter flavus SS-21NJ, isolated from Dongying oil sludge in Shandong province.</title>
        <authorList>
            <person name="Sun S."/>
            <person name="Zhang Z."/>
        </authorList>
    </citation>
    <scope>NUCLEOTIDE SEQUENCE [LARGE SCALE GENOMIC DNA]</scope>
    <source>
        <strain evidence="3 4">SS-21NJ</strain>
    </source>
</reference>
<dbReference type="HAMAP" id="MF_01411">
    <property type="entry name" value="LPS_assembly_LptD"/>
    <property type="match status" value="1"/>
</dbReference>
<evidence type="ECO:0000259" key="2">
    <source>
        <dbReference type="Pfam" id="PF04453"/>
    </source>
</evidence>
<keyword evidence="1" id="KW-0998">Cell outer membrane</keyword>
<gene>
    <name evidence="1" type="primary">lptD</name>
    <name evidence="3" type="ORF">IDJ81_09245</name>
</gene>
<dbReference type="Gene3D" id="2.60.450.10">
    <property type="entry name" value="Lipopolysaccharide (LPS) transport protein A like domain"/>
    <property type="match status" value="1"/>
</dbReference>
<evidence type="ECO:0000256" key="1">
    <source>
        <dbReference type="HAMAP-Rule" id="MF_01411"/>
    </source>
</evidence>
<evidence type="ECO:0000313" key="3">
    <source>
        <dbReference type="EMBL" id="QSB43567.1"/>
    </source>
</evidence>
<protein>
    <recommendedName>
        <fullName evidence="1">LPS-assembly protein LptD</fullName>
    </recommendedName>
</protein>
<comment type="similarity">
    <text evidence="1">Belongs to the LptD family.</text>
</comment>
<dbReference type="Proteomes" id="UP000663637">
    <property type="component" value="Chromosome"/>
</dbReference>
<dbReference type="PANTHER" id="PTHR30189">
    <property type="entry name" value="LPS-ASSEMBLY PROTEIN"/>
    <property type="match status" value="1"/>
</dbReference>
<feature type="domain" description="LptD C-terminal" evidence="2">
    <location>
        <begin position="325"/>
        <end position="692"/>
    </location>
</feature>
<organism evidence="3 4">
    <name type="scientific">Tsuneonella flava</name>
    <dbReference type="NCBI Taxonomy" id="2055955"/>
    <lineage>
        <taxon>Bacteria</taxon>
        <taxon>Pseudomonadati</taxon>
        <taxon>Pseudomonadota</taxon>
        <taxon>Alphaproteobacteria</taxon>
        <taxon>Sphingomonadales</taxon>
        <taxon>Erythrobacteraceae</taxon>
        <taxon>Tsuneonella</taxon>
    </lineage>
</organism>
<comment type="caution">
    <text evidence="1">Lacks conserved residue(s) required for the propagation of feature annotation.</text>
</comment>
<comment type="subcellular location">
    <subcellularLocation>
        <location evidence="1">Cell outer membrane</location>
    </subcellularLocation>
</comment>
<comment type="subunit">
    <text evidence="1">Component of the lipopolysaccharide transport and assembly complex.</text>
</comment>
<keyword evidence="1" id="KW-0732">Signal</keyword>
<evidence type="ECO:0000313" key="4">
    <source>
        <dbReference type="Proteomes" id="UP000663637"/>
    </source>
</evidence>
<keyword evidence="4" id="KW-1185">Reference proteome</keyword>
<proteinExistence type="inferred from homology"/>
<dbReference type="InterPro" id="IPR050218">
    <property type="entry name" value="LptD"/>
</dbReference>
<dbReference type="InterPro" id="IPR007543">
    <property type="entry name" value="LptD_C"/>
</dbReference>
<comment type="function">
    <text evidence="1">Involved in the assembly of lipopolysaccharide (LPS) at the surface of the outer membrane.</text>
</comment>
<dbReference type="PANTHER" id="PTHR30189:SF1">
    <property type="entry name" value="LPS-ASSEMBLY PROTEIN LPTD"/>
    <property type="match status" value="1"/>
</dbReference>
<keyword evidence="1" id="KW-0472">Membrane</keyword>
<dbReference type="EMBL" id="CP061510">
    <property type="protein sequence ID" value="QSB43567.1"/>
    <property type="molecule type" value="Genomic_DNA"/>
</dbReference>
<feature type="chain" id="PRO_5044941293" description="LPS-assembly protein LptD" evidence="1">
    <location>
        <begin position="38"/>
        <end position="766"/>
    </location>
</feature>
<dbReference type="Pfam" id="PF04453">
    <property type="entry name" value="LptD"/>
    <property type="match status" value="1"/>
</dbReference>
<feature type="signal peptide" evidence="1">
    <location>
        <begin position="1"/>
        <end position="37"/>
    </location>
</feature>